<protein>
    <submittedName>
        <fullName evidence="2">Uncharacterized protein</fullName>
    </submittedName>
</protein>
<evidence type="ECO:0000313" key="3">
    <source>
        <dbReference type="Proteomes" id="UP000031668"/>
    </source>
</evidence>
<dbReference type="Proteomes" id="UP000031668">
    <property type="component" value="Unassembled WGS sequence"/>
</dbReference>
<dbReference type="EMBL" id="JWZT01003647">
    <property type="protein sequence ID" value="KII65973.1"/>
    <property type="molecule type" value="Genomic_DNA"/>
</dbReference>
<comment type="caution">
    <text evidence="2">The sequence shown here is derived from an EMBL/GenBank/DDBJ whole genome shotgun (WGS) entry which is preliminary data.</text>
</comment>
<evidence type="ECO:0000256" key="1">
    <source>
        <dbReference type="SAM" id="MobiDB-lite"/>
    </source>
</evidence>
<organism evidence="2 3">
    <name type="scientific">Thelohanellus kitauei</name>
    <name type="common">Myxosporean</name>
    <dbReference type="NCBI Taxonomy" id="669202"/>
    <lineage>
        <taxon>Eukaryota</taxon>
        <taxon>Metazoa</taxon>
        <taxon>Cnidaria</taxon>
        <taxon>Myxozoa</taxon>
        <taxon>Myxosporea</taxon>
        <taxon>Bivalvulida</taxon>
        <taxon>Platysporina</taxon>
        <taxon>Myxobolidae</taxon>
        <taxon>Thelohanellus</taxon>
    </lineage>
</organism>
<proteinExistence type="predicted"/>
<feature type="region of interest" description="Disordered" evidence="1">
    <location>
        <begin position="37"/>
        <end position="74"/>
    </location>
</feature>
<feature type="compositionally biased region" description="Polar residues" evidence="1">
    <location>
        <begin position="47"/>
        <end position="57"/>
    </location>
</feature>
<reference evidence="2 3" key="1">
    <citation type="journal article" date="2014" name="Genome Biol. Evol.">
        <title>The genome of the myxosporean Thelohanellus kitauei shows adaptations to nutrient acquisition within its fish host.</title>
        <authorList>
            <person name="Yang Y."/>
            <person name="Xiong J."/>
            <person name="Zhou Z."/>
            <person name="Huo F."/>
            <person name="Miao W."/>
            <person name="Ran C."/>
            <person name="Liu Y."/>
            <person name="Zhang J."/>
            <person name="Feng J."/>
            <person name="Wang M."/>
            <person name="Wang M."/>
            <person name="Wang L."/>
            <person name="Yao B."/>
        </authorList>
    </citation>
    <scope>NUCLEOTIDE SEQUENCE [LARGE SCALE GENOMIC DNA]</scope>
    <source>
        <strain evidence="2">Wuqing</strain>
    </source>
</reference>
<name>A0A0C2JA06_THEKT</name>
<sequence length="100" mass="11343">MSIESSTTAIQELPSENPPQNLIGLVMNFIVKPEPILQPHQGAEVEQQIQPQSELQNQPQPESESRPQQLSPRLPMVIMEHNGFSYSGLMLPHEFTERKQ</sequence>
<feature type="compositionally biased region" description="Low complexity" evidence="1">
    <location>
        <begin position="58"/>
        <end position="72"/>
    </location>
</feature>
<accession>A0A0C2JA06</accession>
<dbReference type="AlphaFoldDB" id="A0A0C2JA06"/>
<evidence type="ECO:0000313" key="2">
    <source>
        <dbReference type="EMBL" id="KII65973.1"/>
    </source>
</evidence>
<gene>
    <name evidence="2" type="ORF">RF11_15785</name>
</gene>
<keyword evidence="3" id="KW-1185">Reference proteome</keyword>